<evidence type="ECO:0000313" key="1">
    <source>
        <dbReference type="EMBL" id="EER41404.1"/>
    </source>
</evidence>
<protein>
    <submittedName>
        <fullName evidence="1">Uncharacterized protein</fullName>
    </submittedName>
</protein>
<sequence>MRKIEKVRFGIQVRGRRVCFVLTFPPQSPYFIERITFFSSFVLPASFSQLRSPFSAFRHNYTEQRGVGVYICPFVYP</sequence>
<dbReference type="EMBL" id="GG692423">
    <property type="protein sequence ID" value="EER41404.1"/>
    <property type="molecule type" value="Genomic_DNA"/>
</dbReference>
<dbReference type="AlphaFoldDB" id="C6HCX0"/>
<organism evidence="1 2">
    <name type="scientific">Ajellomyces capsulatus (strain H143)</name>
    <name type="common">Darling's disease fungus</name>
    <name type="synonym">Histoplasma capsulatum</name>
    <dbReference type="NCBI Taxonomy" id="544712"/>
    <lineage>
        <taxon>Eukaryota</taxon>
        <taxon>Fungi</taxon>
        <taxon>Dikarya</taxon>
        <taxon>Ascomycota</taxon>
        <taxon>Pezizomycotina</taxon>
        <taxon>Eurotiomycetes</taxon>
        <taxon>Eurotiomycetidae</taxon>
        <taxon>Onygenales</taxon>
        <taxon>Ajellomycetaceae</taxon>
        <taxon>Histoplasma</taxon>
    </lineage>
</organism>
<proteinExistence type="predicted"/>
<name>C6HCX0_AJECH</name>
<dbReference type="HOGENOM" id="CLU_2637519_0_0_1"/>
<evidence type="ECO:0000313" key="2">
    <source>
        <dbReference type="Proteomes" id="UP000002624"/>
    </source>
</evidence>
<dbReference type="VEuPathDB" id="FungiDB:HCDG_04051"/>
<reference evidence="2" key="1">
    <citation type="submission" date="2009-05" db="EMBL/GenBank/DDBJ databases">
        <title>The genome sequence of Ajellomyces capsulatus strain H143.</title>
        <authorList>
            <person name="Champion M."/>
            <person name="Cuomo C.A."/>
            <person name="Ma L.-J."/>
            <person name="Henn M.R."/>
            <person name="Sil A."/>
            <person name="Goldman B."/>
            <person name="Young S.K."/>
            <person name="Kodira C.D."/>
            <person name="Zeng Q."/>
            <person name="Koehrsen M."/>
            <person name="Alvarado L."/>
            <person name="Berlin A.M."/>
            <person name="Borenstein D."/>
            <person name="Chen Z."/>
            <person name="Engels R."/>
            <person name="Freedman E."/>
            <person name="Gellesch M."/>
            <person name="Goldberg J."/>
            <person name="Griggs A."/>
            <person name="Gujja S."/>
            <person name="Heiman D.I."/>
            <person name="Hepburn T.A."/>
            <person name="Howarth C."/>
            <person name="Jen D."/>
            <person name="Larson L."/>
            <person name="Lewis B."/>
            <person name="Mehta T."/>
            <person name="Park D."/>
            <person name="Pearson M."/>
            <person name="Roberts A."/>
            <person name="Saif S."/>
            <person name="Shea T.D."/>
            <person name="Shenoy N."/>
            <person name="Sisk P."/>
            <person name="Stolte C."/>
            <person name="Sykes S."/>
            <person name="Walk T."/>
            <person name="White J."/>
            <person name="Yandava C."/>
            <person name="Klein B."/>
            <person name="McEwen J.G."/>
            <person name="Puccia R."/>
            <person name="Goldman G.H."/>
            <person name="Felipe M.S."/>
            <person name="Nino-Vega G."/>
            <person name="San-Blas G."/>
            <person name="Taylor J.W."/>
            <person name="Mendoza L."/>
            <person name="Galagan J.E."/>
            <person name="Nusbaum C."/>
            <person name="Birren B.W."/>
        </authorList>
    </citation>
    <scope>NUCLEOTIDE SEQUENCE [LARGE SCALE GENOMIC DNA]</scope>
    <source>
        <strain evidence="2">H143</strain>
    </source>
</reference>
<accession>C6HCX0</accession>
<dbReference type="Proteomes" id="UP000002624">
    <property type="component" value="Unassembled WGS sequence"/>
</dbReference>
<gene>
    <name evidence="1" type="ORF">HCDG_04051</name>
</gene>